<feature type="transmembrane region" description="Helical" evidence="7">
    <location>
        <begin position="16"/>
        <end position="35"/>
    </location>
</feature>
<comment type="subcellular location">
    <subcellularLocation>
        <location evidence="1">Membrane</location>
        <topology evidence="1">Multi-pass membrane protein</topology>
    </subcellularLocation>
</comment>
<comment type="similarity">
    <text evidence="5">Belongs to the SAT4 family.</text>
</comment>
<feature type="transmembrane region" description="Helical" evidence="7">
    <location>
        <begin position="47"/>
        <end position="69"/>
    </location>
</feature>
<keyword evidence="3 7" id="KW-1133">Transmembrane helix</keyword>
<evidence type="ECO:0000256" key="5">
    <source>
        <dbReference type="ARBA" id="ARBA00038359"/>
    </source>
</evidence>
<feature type="region of interest" description="Disordered" evidence="6">
    <location>
        <begin position="315"/>
        <end position="337"/>
    </location>
</feature>
<keyword evidence="4 7" id="KW-0472">Membrane</keyword>
<evidence type="ECO:0000256" key="1">
    <source>
        <dbReference type="ARBA" id="ARBA00004141"/>
    </source>
</evidence>
<evidence type="ECO:0000256" key="6">
    <source>
        <dbReference type="SAM" id="MobiDB-lite"/>
    </source>
</evidence>
<reference evidence="9" key="1">
    <citation type="journal article" date="2020" name="Stud. Mycol.">
        <title>101 Dothideomycetes genomes: a test case for predicting lifestyles and emergence of pathogens.</title>
        <authorList>
            <person name="Haridas S."/>
            <person name="Albert R."/>
            <person name="Binder M."/>
            <person name="Bloem J."/>
            <person name="Labutti K."/>
            <person name="Salamov A."/>
            <person name="Andreopoulos B."/>
            <person name="Baker S."/>
            <person name="Barry K."/>
            <person name="Bills G."/>
            <person name="Bluhm B."/>
            <person name="Cannon C."/>
            <person name="Castanera R."/>
            <person name="Culley D."/>
            <person name="Daum C."/>
            <person name="Ezra D."/>
            <person name="Gonzalez J."/>
            <person name="Henrissat B."/>
            <person name="Kuo A."/>
            <person name="Liang C."/>
            <person name="Lipzen A."/>
            <person name="Lutzoni F."/>
            <person name="Magnuson J."/>
            <person name="Mondo S."/>
            <person name="Nolan M."/>
            <person name="Ohm R."/>
            <person name="Pangilinan J."/>
            <person name="Park H.-J."/>
            <person name="Ramirez L."/>
            <person name="Alfaro M."/>
            <person name="Sun H."/>
            <person name="Tritt A."/>
            <person name="Yoshinaga Y."/>
            <person name="Zwiers L.-H."/>
            <person name="Turgeon B."/>
            <person name="Goodwin S."/>
            <person name="Spatafora J."/>
            <person name="Crous P."/>
            <person name="Grigoriev I."/>
        </authorList>
    </citation>
    <scope>NUCLEOTIDE SEQUENCE</scope>
    <source>
        <strain evidence="9">CBS 473.64</strain>
    </source>
</reference>
<organism evidence="9 10">
    <name type="scientific">Massarina eburnea CBS 473.64</name>
    <dbReference type="NCBI Taxonomy" id="1395130"/>
    <lineage>
        <taxon>Eukaryota</taxon>
        <taxon>Fungi</taxon>
        <taxon>Dikarya</taxon>
        <taxon>Ascomycota</taxon>
        <taxon>Pezizomycotina</taxon>
        <taxon>Dothideomycetes</taxon>
        <taxon>Pleosporomycetidae</taxon>
        <taxon>Pleosporales</taxon>
        <taxon>Massarineae</taxon>
        <taxon>Massarinaceae</taxon>
        <taxon>Massarina</taxon>
    </lineage>
</organism>
<accession>A0A6A6SGM2</accession>
<keyword evidence="2 7" id="KW-0812">Transmembrane</keyword>
<feature type="domain" description="Rhodopsin" evidence="8">
    <location>
        <begin position="31"/>
        <end position="282"/>
    </location>
</feature>
<feature type="transmembrane region" description="Helical" evidence="7">
    <location>
        <begin position="210"/>
        <end position="228"/>
    </location>
</feature>
<name>A0A6A6SGM2_9PLEO</name>
<feature type="transmembrane region" description="Helical" evidence="7">
    <location>
        <begin position="89"/>
        <end position="116"/>
    </location>
</feature>
<evidence type="ECO:0000259" key="8">
    <source>
        <dbReference type="Pfam" id="PF20684"/>
    </source>
</evidence>
<feature type="compositionally biased region" description="Basic and acidic residues" evidence="6">
    <location>
        <begin position="319"/>
        <end position="329"/>
    </location>
</feature>
<dbReference type="AlphaFoldDB" id="A0A6A6SGM2"/>
<dbReference type="GO" id="GO:0016020">
    <property type="term" value="C:membrane"/>
    <property type="evidence" value="ECO:0007669"/>
    <property type="project" value="UniProtKB-SubCell"/>
</dbReference>
<dbReference type="PANTHER" id="PTHR33048">
    <property type="entry name" value="PTH11-LIKE INTEGRAL MEMBRANE PROTEIN (AFU_ORTHOLOGUE AFUA_5G11245)"/>
    <property type="match status" value="1"/>
</dbReference>
<protein>
    <recommendedName>
        <fullName evidence="8">Rhodopsin domain-containing protein</fullName>
    </recommendedName>
</protein>
<evidence type="ECO:0000313" key="9">
    <source>
        <dbReference type="EMBL" id="KAF2645833.1"/>
    </source>
</evidence>
<keyword evidence="10" id="KW-1185">Reference proteome</keyword>
<dbReference type="Proteomes" id="UP000799753">
    <property type="component" value="Unassembled WGS sequence"/>
</dbReference>
<dbReference type="InterPro" id="IPR049326">
    <property type="entry name" value="Rhodopsin_dom_fungi"/>
</dbReference>
<dbReference type="InterPro" id="IPR052337">
    <property type="entry name" value="SAT4-like"/>
</dbReference>
<evidence type="ECO:0000256" key="7">
    <source>
        <dbReference type="SAM" id="Phobius"/>
    </source>
</evidence>
<gene>
    <name evidence="9" type="ORF">P280DRAFT_545741</name>
</gene>
<evidence type="ECO:0000256" key="4">
    <source>
        <dbReference type="ARBA" id="ARBA00023136"/>
    </source>
</evidence>
<dbReference type="EMBL" id="MU006777">
    <property type="protein sequence ID" value="KAF2645833.1"/>
    <property type="molecule type" value="Genomic_DNA"/>
</dbReference>
<feature type="transmembrane region" description="Helical" evidence="7">
    <location>
        <begin position="128"/>
        <end position="149"/>
    </location>
</feature>
<proteinExistence type="inferred from homology"/>
<sequence>MEQHSQHRDRTGEVKAINITGTVLMVIFATWRIAVRFRINPRLGWSDYWLILAVITAIVAHSWTLAAVYAGLGRVMYDLREIAIAKKRVYYLIHVGGSLNNYAMFFAKASVCAYLLGLDFSKPYRRIIHVSIVLLVITGLILPTVANWFSCSPIEAIWDNSIEKKRCWPQTFNISVAYAQSAVNVATDLLYSVAPLIYLRRIKLTRYAQVGLRVVFMLTILGTAISMAKPVFYAEHYAALRSNIQGNPNNTFFASVTTINLSNSENSTCVVLACLPPLRRTFDNILMRILPQGLLDKIGASNAFTHNFSLPTYNTGSKTEIETSSRDGESSTGTLETDYVEDDNGRIVIATQGVTHN</sequence>
<dbReference type="Pfam" id="PF20684">
    <property type="entry name" value="Fung_rhodopsin"/>
    <property type="match status" value="1"/>
</dbReference>
<evidence type="ECO:0000256" key="3">
    <source>
        <dbReference type="ARBA" id="ARBA00022989"/>
    </source>
</evidence>
<evidence type="ECO:0000256" key="2">
    <source>
        <dbReference type="ARBA" id="ARBA00022692"/>
    </source>
</evidence>
<dbReference type="OrthoDB" id="4682787at2759"/>
<dbReference type="PANTHER" id="PTHR33048:SF163">
    <property type="entry name" value="INTEGRAL MEMBRANE PROTEIN (AFU_ORTHOLOGUE AFUA_8G05510)"/>
    <property type="match status" value="1"/>
</dbReference>
<evidence type="ECO:0000313" key="10">
    <source>
        <dbReference type="Proteomes" id="UP000799753"/>
    </source>
</evidence>